<protein>
    <submittedName>
        <fullName evidence="2">Uncharacterized protein</fullName>
    </submittedName>
</protein>
<organism evidence="2 3">
    <name type="scientific">Meloidogyne enterolobii</name>
    <name type="common">Root-knot nematode worm</name>
    <name type="synonym">Meloidogyne mayaguensis</name>
    <dbReference type="NCBI Taxonomy" id="390850"/>
    <lineage>
        <taxon>Eukaryota</taxon>
        <taxon>Metazoa</taxon>
        <taxon>Ecdysozoa</taxon>
        <taxon>Nematoda</taxon>
        <taxon>Chromadorea</taxon>
        <taxon>Rhabditida</taxon>
        <taxon>Tylenchina</taxon>
        <taxon>Tylenchomorpha</taxon>
        <taxon>Tylenchoidea</taxon>
        <taxon>Meloidogynidae</taxon>
        <taxon>Meloidogyninae</taxon>
        <taxon>Meloidogyne</taxon>
    </lineage>
</organism>
<reference evidence="2 3" key="1">
    <citation type="submission" date="2020-08" db="EMBL/GenBank/DDBJ databases">
        <authorList>
            <person name="Koutsovoulos G."/>
            <person name="Danchin GJ E."/>
        </authorList>
    </citation>
    <scope>NUCLEOTIDE SEQUENCE [LARGE SCALE GENOMIC DNA]</scope>
</reference>
<accession>A0A6V7WTQ4</accession>
<feature type="compositionally biased region" description="Acidic residues" evidence="1">
    <location>
        <begin position="1"/>
        <end position="14"/>
    </location>
</feature>
<dbReference type="Proteomes" id="UP000580250">
    <property type="component" value="Unassembled WGS sequence"/>
</dbReference>
<proteinExistence type="predicted"/>
<dbReference type="EMBL" id="CAJEWN010000805">
    <property type="protein sequence ID" value="CAD2190424.1"/>
    <property type="molecule type" value="Genomic_DNA"/>
</dbReference>
<evidence type="ECO:0000256" key="1">
    <source>
        <dbReference type="SAM" id="MobiDB-lite"/>
    </source>
</evidence>
<sequence>MEDQIISPIEEDEVEQNKQENKEIEEEIQKLIEKEENNLTNFEFMEVMKPLLSSNNKNNNPLPPPPKPLRTSLNRRNRSDRLTVKGIVDLLQKSLLLFKSIFQSLKWSSVKN</sequence>
<evidence type="ECO:0000313" key="2">
    <source>
        <dbReference type="EMBL" id="CAD2190424.1"/>
    </source>
</evidence>
<name>A0A6V7WTQ4_MELEN</name>
<feature type="region of interest" description="Disordered" evidence="1">
    <location>
        <begin position="1"/>
        <end position="22"/>
    </location>
</feature>
<evidence type="ECO:0000313" key="3">
    <source>
        <dbReference type="Proteomes" id="UP000580250"/>
    </source>
</evidence>
<gene>
    <name evidence="2" type="ORF">MENT_LOCUS43212</name>
</gene>
<dbReference type="AlphaFoldDB" id="A0A6V7WTQ4"/>
<comment type="caution">
    <text evidence="2">The sequence shown here is derived from an EMBL/GenBank/DDBJ whole genome shotgun (WGS) entry which is preliminary data.</text>
</comment>
<feature type="compositionally biased region" description="Low complexity" evidence="1">
    <location>
        <begin position="50"/>
        <end position="60"/>
    </location>
</feature>
<feature type="region of interest" description="Disordered" evidence="1">
    <location>
        <begin position="50"/>
        <end position="77"/>
    </location>
</feature>